<dbReference type="AlphaFoldDB" id="A0AAW5SGK7"/>
<name>A0AAW5SGK7_MYCNV</name>
<reference evidence="2" key="2">
    <citation type="journal article" date="2022" name="BMC Genomics">
        <title>Comparative genome analysis of mycobacteria focusing on tRNA and non-coding RNA.</title>
        <authorList>
            <person name="Behra P.R.K."/>
            <person name="Pettersson B.M.F."/>
            <person name="Ramesh M."/>
            <person name="Das S."/>
            <person name="Dasgupta S."/>
            <person name="Kirsebom L.A."/>
        </authorList>
    </citation>
    <scope>NUCLEOTIDE SEQUENCE</scope>
    <source>
        <strain evidence="2">DSM 44203</strain>
    </source>
</reference>
<sequence>MGGDSAVNERLQELCDRADIFDCMQRYARGMDRRDRELVRSAYHDGAVDEHIGFVGPVDQFIDWAFAYHETQTRYQHYLVNHTADIAGDQAHAETYYLFVGTDRAPANHLTVNGGRYIDRLERRDGRWAIAARVCVVEWHTEGTTLITDETMGFLADILTVAHDRTDISYERPLHPVRSPASS</sequence>
<proteinExistence type="predicted"/>
<dbReference type="CDD" id="cd00531">
    <property type="entry name" value="NTF2_like"/>
    <property type="match status" value="1"/>
</dbReference>
<dbReference type="EMBL" id="JACKTI010000017">
    <property type="protein sequence ID" value="MCV7022252.1"/>
    <property type="molecule type" value="Genomic_DNA"/>
</dbReference>
<gene>
    <name evidence="2" type="ORF">H7I77_02665</name>
</gene>
<evidence type="ECO:0000313" key="3">
    <source>
        <dbReference type="Proteomes" id="UP001207528"/>
    </source>
</evidence>
<organism evidence="2 3">
    <name type="scientific">Mycolicibacterium novocastrense</name>
    <name type="common">Mycobacterium novocastrense</name>
    <dbReference type="NCBI Taxonomy" id="59813"/>
    <lineage>
        <taxon>Bacteria</taxon>
        <taxon>Bacillati</taxon>
        <taxon>Actinomycetota</taxon>
        <taxon>Actinomycetes</taxon>
        <taxon>Mycobacteriales</taxon>
        <taxon>Mycobacteriaceae</taxon>
        <taxon>Mycolicibacterium</taxon>
    </lineage>
</organism>
<accession>A0AAW5SGK7</accession>
<dbReference type="Proteomes" id="UP001207528">
    <property type="component" value="Unassembled WGS sequence"/>
</dbReference>
<reference evidence="2" key="1">
    <citation type="submission" date="2020-07" db="EMBL/GenBank/DDBJ databases">
        <authorList>
            <person name="Pettersson B.M.F."/>
            <person name="Behra P.R.K."/>
            <person name="Ramesh M."/>
            <person name="Das S."/>
            <person name="Dasgupta S."/>
            <person name="Kirsebom L.A."/>
        </authorList>
    </citation>
    <scope>NUCLEOTIDE SEQUENCE</scope>
    <source>
        <strain evidence="2">DSM 44203</strain>
    </source>
</reference>
<evidence type="ECO:0000259" key="1">
    <source>
        <dbReference type="Pfam" id="PF13577"/>
    </source>
</evidence>
<protein>
    <submittedName>
        <fullName evidence="2">Nuclear transport factor 2 family protein</fullName>
    </submittedName>
</protein>
<dbReference type="Gene3D" id="3.10.450.50">
    <property type="match status" value="1"/>
</dbReference>
<dbReference type="InterPro" id="IPR037401">
    <property type="entry name" value="SnoaL-like"/>
</dbReference>
<dbReference type="InterPro" id="IPR032710">
    <property type="entry name" value="NTF2-like_dom_sf"/>
</dbReference>
<dbReference type="SUPFAM" id="SSF54427">
    <property type="entry name" value="NTF2-like"/>
    <property type="match status" value="1"/>
</dbReference>
<dbReference type="Pfam" id="PF13577">
    <property type="entry name" value="SnoaL_4"/>
    <property type="match status" value="1"/>
</dbReference>
<feature type="domain" description="SnoaL-like" evidence="1">
    <location>
        <begin position="12"/>
        <end position="133"/>
    </location>
</feature>
<evidence type="ECO:0000313" key="2">
    <source>
        <dbReference type="EMBL" id="MCV7022252.1"/>
    </source>
</evidence>
<comment type="caution">
    <text evidence="2">The sequence shown here is derived from an EMBL/GenBank/DDBJ whole genome shotgun (WGS) entry which is preliminary data.</text>
</comment>